<dbReference type="Proteomes" id="UP000499080">
    <property type="component" value="Unassembled WGS sequence"/>
</dbReference>
<dbReference type="AlphaFoldDB" id="A0A4Y2TGJ9"/>
<evidence type="ECO:0000313" key="2">
    <source>
        <dbReference type="Proteomes" id="UP000499080"/>
    </source>
</evidence>
<dbReference type="OrthoDB" id="6759200at2759"/>
<gene>
    <name evidence="1" type="ORF">AVEN_29279_1</name>
</gene>
<comment type="caution">
    <text evidence="1">The sequence shown here is derived from an EMBL/GenBank/DDBJ whole genome shotgun (WGS) entry which is preliminary data.</text>
</comment>
<keyword evidence="2" id="KW-1185">Reference proteome</keyword>
<dbReference type="EMBL" id="BGPR01028548">
    <property type="protein sequence ID" value="GBN99764.1"/>
    <property type="molecule type" value="Genomic_DNA"/>
</dbReference>
<reference evidence="1 2" key="1">
    <citation type="journal article" date="2019" name="Sci. Rep.">
        <title>Orb-weaving spider Araneus ventricosus genome elucidates the spidroin gene catalogue.</title>
        <authorList>
            <person name="Kono N."/>
            <person name="Nakamura H."/>
            <person name="Ohtoshi R."/>
            <person name="Moran D.A.P."/>
            <person name="Shinohara A."/>
            <person name="Yoshida Y."/>
            <person name="Fujiwara M."/>
            <person name="Mori M."/>
            <person name="Tomita M."/>
            <person name="Arakawa K."/>
        </authorList>
    </citation>
    <scope>NUCLEOTIDE SEQUENCE [LARGE SCALE GENOMIC DNA]</scope>
</reference>
<protein>
    <submittedName>
        <fullName evidence="1">Uncharacterized protein</fullName>
    </submittedName>
</protein>
<accession>A0A4Y2TGJ9</accession>
<proteinExistence type="predicted"/>
<organism evidence="1 2">
    <name type="scientific">Araneus ventricosus</name>
    <name type="common">Orbweaver spider</name>
    <name type="synonym">Epeira ventricosa</name>
    <dbReference type="NCBI Taxonomy" id="182803"/>
    <lineage>
        <taxon>Eukaryota</taxon>
        <taxon>Metazoa</taxon>
        <taxon>Ecdysozoa</taxon>
        <taxon>Arthropoda</taxon>
        <taxon>Chelicerata</taxon>
        <taxon>Arachnida</taxon>
        <taxon>Araneae</taxon>
        <taxon>Araneomorphae</taxon>
        <taxon>Entelegynae</taxon>
        <taxon>Araneoidea</taxon>
        <taxon>Araneidae</taxon>
        <taxon>Araneus</taxon>
    </lineage>
</organism>
<name>A0A4Y2TGJ9_ARAVE</name>
<evidence type="ECO:0000313" key="1">
    <source>
        <dbReference type="EMBL" id="GBN99764.1"/>
    </source>
</evidence>
<sequence length="137" mass="16145">MVEDVDETPETRSDERNVYNRMLIYDFLTLLGFRKNIINRIDRIEKRLQDPSMNCNSAALDLKALKDYFNNDRECIVNEALKIGEVLCEEWNVQFERRPRKKKKMVGENSQDFGFICKKLNGNGDEKHSRPHPHGDK</sequence>